<feature type="binding site" evidence="8">
    <location>
        <position position="42"/>
    </location>
    <ligand>
        <name>Mg(2+)</name>
        <dbReference type="ChEBI" id="CHEBI:18420"/>
    </ligand>
</feature>
<feature type="binding site" description="in other chain" evidence="8">
    <location>
        <position position="241"/>
    </location>
    <ligand>
        <name>IMP</name>
        <dbReference type="ChEBI" id="CHEBI:58053"/>
        <note>ligand shared between dimeric partners</note>
    </ligand>
</feature>
<keyword evidence="3 8" id="KW-0479">Metal-binding</keyword>
<reference evidence="12" key="1">
    <citation type="submission" date="2011-10" db="EMBL/GenBank/DDBJ databases">
        <title>The complete genome of chromosome of Thermovirga lienii DSM 17291.</title>
        <authorList>
            <consortium name="US DOE Joint Genome Institute (JGI-PGF)"/>
            <person name="Lucas S."/>
            <person name="Copeland A."/>
            <person name="Lapidus A."/>
            <person name="Glavina del Rio T."/>
            <person name="Dalin E."/>
            <person name="Tice H."/>
            <person name="Bruce D."/>
            <person name="Goodwin L."/>
            <person name="Pitluck S."/>
            <person name="Peters L."/>
            <person name="Mikhailova N."/>
            <person name="Saunders E."/>
            <person name="Kyrpides N."/>
            <person name="Mavromatis K."/>
            <person name="Ivanova N."/>
            <person name="Last F.I."/>
            <person name="Brettin T."/>
            <person name="Detter J.C."/>
            <person name="Han C."/>
            <person name="Larimer F."/>
            <person name="Land M."/>
            <person name="Hauser L."/>
            <person name="Markowitz V."/>
            <person name="Cheng J.-F."/>
            <person name="Hugenholtz P."/>
            <person name="Woyke T."/>
            <person name="Wu D."/>
            <person name="Spring S."/>
            <person name="Schroeder M."/>
            <person name="Brambilla E.-M."/>
            <person name="Klenk H.-P."/>
            <person name="Eisen J.A."/>
        </authorList>
    </citation>
    <scope>NUCLEOTIDE SEQUENCE [LARGE SCALE GENOMIC DNA]</scope>
    <source>
        <strain evidence="12">ATCC BAA-1197 / DSM 17291 / Cas60314</strain>
    </source>
</reference>
<feature type="binding site" evidence="8">
    <location>
        <position position="307"/>
    </location>
    <ligand>
        <name>GTP</name>
        <dbReference type="ChEBI" id="CHEBI:37565"/>
    </ligand>
</feature>
<dbReference type="Gene3D" id="3.40.440.10">
    <property type="entry name" value="Adenylosuccinate Synthetase, subunit A, domain 1"/>
    <property type="match status" value="1"/>
</dbReference>
<dbReference type="CDD" id="cd03108">
    <property type="entry name" value="AdSS"/>
    <property type="match status" value="1"/>
</dbReference>
<evidence type="ECO:0000313" key="12">
    <source>
        <dbReference type="Proteomes" id="UP000005868"/>
    </source>
</evidence>
<evidence type="ECO:0000256" key="1">
    <source>
        <dbReference type="ARBA" id="ARBA00011738"/>
    </source>
</evidence>
<dbReference type="UniPathway" id="UPA00075">
    <property type="reaction ID" value="UER00335"/>
</dbReference>
<dbReference type="FunFam" id="3.90.170.10:FF:000001">
    <property type="entry name" value="Adenylosuccinate synthetase"/>
    <property type="match status" value="1"/>
</dbReference>
<keyword evidence="12" id="KW-1185">Reference proteome</keyword>
<name>G7V6I2_THELD</name>
<proteinExistence type="inferred from homology"/>
<feature type="binding site" evidence="8">
    <location>
        <begin position="415"/>
        <end position="417"/>
    </location>
    <ligand>
        <name>GTP</name>
        <dbReference type="ChEBI" id="CHEBI:37565"/>
    </ligand>
</feature>
<dbReference type="PROSITE" id="PS01266">
    <property type="entry name" value="ADENYLOSUCCIN_SYN_1"/>
    <property type="match status" value="1"/>
</dbReference>
<evidence type="ECO:0000256" key="8">
    <source>
        <dbReference type="HAMAP-Rule" id="MF_00011"/>
    </source>
</evidence>
<feature type="active site" description="Proton donor" evidence="8">
    <location>
        <position position="43"/>
    </location>
</feature>
<dbReference type="InterPro" id="IPR042110">
    <property type="entry name" value="Adenylosuccinate_synth_dom2"/>
</dbReference>
<dbReference type="InterPro" id="IPR027417">
    <property type="entry name" value="P-loop_NTPase"/>
</dbReference>
<dbReference type="FunFam" id="1.10.300.10:FF:000001">
    <property type="entry name" value="Adenylosuccinate synthetase"/>
    <property type="match status" value="1"/>
</dbReference>
<keyword evidence="4 8" id="KW-0547">Nucleotide-binding</keyword>
<feature type="binding site" evidence="8">
    <location>
        <position position="145"/>
    </location>
    <ligand>
        <name>IMP</name>
        <dbReference type="ChEBI" id="CHEBI:58053"/>
        <note>ligand shared between dimeric partners</note>
    </ligand>
</feature>
<dbReference type="EMBL" id="CP003096">
    <property type="protein sequence ID" value="AER67095.1"/>
    <property type="molecule type" value="Genomic_DNA"/>
</dbReference>
<dbReference type="InterPro" id="IPR042109">
    <property type="entry name" value="Adenylosuccinate_synth_dom1"/>
</dbReference>
<dbReference type="PANTHER" id="PTHR11846:SF0">
    <property type="entry name" value="ADENYLOSUCCINATE SYNTHETASE"/>
    <property type="match status" value="1"/>
</dbReference>
<keyword evidence="2 8" id="KW-0436">Ligase</keyword>
<dbReference type="PANTHER" id="PTHR11846">
    <property type="entry name" value="ADENYLOSUCCINATE SYNTHETASE"/>
    <property type="match status" value="1"/>
</dbReference>
<feature type="binding site" description="in other chain" evidence="8">
    <location>
        <begin position="40"/>
        <end position="43"/>
    </location>
    <ligand>
        <name>IMP</name>
        <dbReference type="ChEBI" id="CHEBI:58053"/>
        <note>ligand shared between dimeric partners</note>
    </ligand>
</feature>
<sequence>MRGKIEALLGAQWGDEGKGRVVDAIASRVDVVARFQGGANAGHTVIAEGEKHIFHLLPSGILFPGKTCIIGNGVVVDPDQLLEELGELQRKHKDRARLIISGAAHVVMPYHKLLDGMEERFRGVGRRIGTTKRGIGPCYVDKISRCGIRVEDLLNEDVLREKLAYNLELKNVILSKVYNEEPLSFGKLFEQAREWGEKLSPFVGDCSLEIERALQQGKTVLLEGAQGTLLDIDHGTYPYVTSSNATIGGGLTGLGIGPSSIANVIGVAKAYCTRVGSGPFPSEADEETANWLRDRGGEYGATTGRPRRCGWLDLVALRYAVRVNSMTMLALTKLDVLSGLEKIYVCTSYITEKGKTENFSGGSAFLEQAKPVYEELPGWQEDLGECRTFESLPKEARKYVEFIEEVIGIPITLIGVGAEREQVIKRGL</sequence>
<dbReference type="InterPro" id="IPR033128">
    <property type="entry name" value="Adenylosuccin_syn_Lys_AS"/>
</dbReference>
<feature type="binding site" evidence="8">
    <location>
        <begin position="301"/>
        <end position="307"/>
    </location>
    <ligand>
        <name>substrate</name>
    </ligand>
</feature>
<comment type="catalytic activity">
    <reaction evidence="8 10">
        <text>IMP + L-aspartate + GTP = N(6)-(1,2-dicarboxyethyl)-AMP + GDP + phosphate + 2 H(+)</text>
        <dbReference type="Rhea" id="RHEA:15753"/>
        <dbReference type="ChEBI" id="CHEBI:15378"/>
        <dbReference type="ChEBI" id="CHEBI:29991"/>
        <dbReference type="ChEBI" id="CHEBI:37565"/>
        <dbReference type="ChEBI" id="CHEBI:43474"/>
        <dbReference type="ChEBI" id="CHEBI:57567"/>
        <dbReference type="ChEBI" id="CHEBI:58053"/>
        <dbReference type="ChEBI" id="CHEBI:58189"/>
        <dbReference type="EC" id="6.3.4.4"/>
    </reaction>
</comment>
<dbReference type="HOGENOM" id="CLU_029848_0_0_0"/>
<dbReference type="GO" id="GO:0005525">
    <property type="term" value="F:GTP binding"/>
    <property type="evidence" value="ECO:0007669"/>
    <property type="project" value="UniProtKB-UniRule"/>
</dbReference>
<dbReference type="HAMAP" id="MF_00011">
    <property type="entry name" value="Adenylosucc_synth"/>
    <property type="match status" value="1"/>
</dbReference>
<dbReference type="InterPro" id="IPR001114">
    <property type="entry name" value="Adenylosuccinate_synthetase"/>
</dbReference>
<evidence type="ECO:0000256" key="4">
    <source>
        <dbReference type="ARBA" id="ARBA00022741"/>
    </source>
</evidence>
<feature type="binding site" evidence="8">
    <location>
        <position position="15"/>
    </location>
    <ligand>
        <name>Mg(2+)</name>
        <dbReference type="ChEBI" id="CHEBI:18420"/>
    </ligand>
</feature>
<dbReference type="Pfam" id="PF00709">
    <property type="entry name" value="Adenylsucc_synt"/>
    <property type="match status" value="1"/>
</dbReference>
<comment type="subunit">
    <text evidence="1 8">Homodimer.</text>
</comment>
<feature type="active site" evidence="9">
    <location>
        <position position="142"/>
    </location>
</feature>
<dbReference type="SUPFAM" id="SSF52540">
    <property type="entry name" value="P-loop containing nucleoside triphosphate hydrolases"/>
    <property type="match status" value="1"/>
</dbReference>
<feature type="binding site" evidence="8">
    <location>
        <begin position="333"/>
        <end position="335"/>
    </location>
    <ligand>
        <name>GTP</name>
        <dbReference type="ChEBI" id="CHEBI:37565"/>
    </ligand>
</feature>
<reference evidence="11 12" key="2">
    <citation type="journal article" date="2012" name="Stand. Genomic Sci.">
        <title>Genome sequence of the moderately thermophilic, amino-acid-degrading and sulfur-reducing bacterium Thermovirga lienii type strain (Cas60314(T)).</title>
        <authorList>
            <person name="Goker M."/>
            <person name="Saunders E."/>
            <person name="Lapidus A."/>
            <person name="Nolan M."/>
            <person name="Lucas S."/>
            <person name="Hammon N."/>
            <person name="Deshpande S."/>
            <person name="Cheng J.F."/>
            <person name="Han C."/>
            <person name="Tapia R."/>
            <person name="Goodwin L.A."/>
            <person name="Pitluck S."/>
            <person name="Liolios K."/>
            <person name="Mavromatis K."/>
            <person name="Pagani I."/>
            <person name="Ivanova N."/>
            <person name="Mikhailova N."/>
            <person name="Pati A."/>
            <person name="Chen A."/>
            <person name="Palaniappan K."/>
            <person name="Land M."/>
            <person name="Chang Y.J."/>
            <person name="Jeffries C.D."/>
            <person name="Brambilla E.M."/>
            <person name="Rohde M."/>
            <person name="Spring S."/>
            <person name="Detter J.C."/>
            <person name="Woyke T."/>
            <person name="Bristow J."/>
            <person name="Eisen J.A."/>
            <person name="Markowitz V."/>
            <person name="Hugenholtz P."/>
            <person name="Kyrpides N.C."/>
            <person name="Klenk H.P."/>
        </authorList>
    </citation>
    <scope>NUCLEOTIDE SEQUENCE [LARGE SCALE GENOMIC DNA]</scope>
    <source>
        <strain evidence="12">ATCC BAA-1197 / DSM 17291 / Cas60314</strain>
    </source>
</reference>
<comment type="similarity">
    <text evidence="8 10">Belongs to the adenylosuccinate synthetase family.</text>
</comment>
<evidence type="ECO:0000256" key="2">
    <source>
        <dbReference type="ARBA" id="ARBA00022598"/>
    </source>
</evidence>
<organism evidence="11 12">
    <name type="scientific">Thermovirga lienii (strain ATCC BAA-1197 / DSM 17291 / Cas60314)</name>
    <dbReference type="NCBI Taxonomy" id="580340"/>
    <lineage>
        <taxon>Bacteria</taxon>
        <taxon>Thermotogati</taxon>
        <taxon>Synergistota</taxon>
        <taxon>Synergistia</taxon>
        <taxon>Synergistales</taxon>
        <taxon>Thermovirgaceae</taxon>
        <taxon>Thermovirga</taxon>
    </lineage>
</organism>
<evidence type="ECO:0000256" key="5">
    <source>
        <dbReference type="ARBA" id="ARBA00022755"/>
    </source>
</evidence>
<dbReference type="PROSITE" id="PS00513">
    <property type="entry name" value="ADENYLOSUCCIN_SYN_2"/>
    <property type="match status" value="1"/>
</dbReference>
<dbReference type="NCBIfam" id="TIGR00184">
    <property type="entry name" value="purA"/>
    <property type="match status" value="1"/>
</dbReference>
<dbReference type="NCBIfam" id="NF002223">
    <property type="entry name" value="PRK01117.1"/>
    <property type="match status" value="1"/>
</dbReference>
<dbReference type="AlphaFoldDB" id="G7V6I2"/>
<feature type="binding site" description="in other chain" evidence="8">
    <location>
        <position position="131"/>
    </location>
    <ligand>
        <name>IMP</name>
        <dbReference type="ChEBI" id="CHEBI:58053"/>
        <note>ligand shared between dimeric partners</note>
    </ligand>
</feature>
<feature type="binding site" evidence="8">
    <location>
        <begin position="42"/>
        <end position="44"/>
    </location>
    <ligand>
        <name>GTP</name>
        <dbReference type="ChEBI" id="CHEBI:37565"/>
    </ligand>
</feature>
<dbReference type="eggNOG" id="COG0104">
    <property type="taxonomic scope" value="Bacteria"/>
</dbReference>
<dbReference type="GO" id="GO:0046040">
    <property type="term" value="P:IMP metabolic process"/>
    <property type="evidence" value="ECO:0007669"/>
    <property type="project" value="TreeGrafter"/>
</dbReference>
<dbReference type="GO" id="GO:0005737">
    <property type="term" value="C:cytoplasm"/>
    <property type="evidence" value="ECO:0007669"/>
    <property type="project" value="UniProtKB-SubCell"/>
</dbReference>
<dbReference type="SMART" id="SM00788">
    <property type="entry name" value="Adenylsucc_synt"/>
    <property type="match status" value="1"/>
</dbReference>
<dbReference type="STRING" id="580340.Tlie_1366"/>
<evidence type="ECO:0000256" key="3">
    <source>
        <dbReference type="ARBA" id="ARBA00022723"/>
    </source>
</evidence>
<accession>G7V6I2</accession>
<keyword evidence="5 8" id="KW-0658">Purine biosynthesis</keyword>
<dbReference type="OrthoDB" id="9807553at2"/>
<protein>
    <recommendedName>
        <fullName evidence="8 10">Adenylosuccinate synthetase</fullName>
        <shortName evidence="8">AMPSase</shortName>
        <shortName evidence="8">AdSS</shortName>
        <ecNumber evidence="8 10">6.3.4.4</ecNumber>
    </recommendedName>
    <alternativeName>
        <fullName evidence="8">IMP--aspartate ligase</fullName>
    </alternativeName>
</protein>
<keyword evidence="6 8" id="KW-0460">Magnesium</keyword>
<dbReference type="GO" id="GO:0004019">
    <property type="term" value="F:adenylosuccinate synthase activity"/>
    <property type="evidence" value="ECO:0007669"/>
    <property type="project" value="UniProtKB-UniRule"/>
</dbReference>
<dbReference type="EC" id="6.3.4.4" evidence="8 10"/>
<comment type="function">
    <text evidence="8">Plays an important role in the de novo pathway of purine nucleotide biosynthesis. Catalyzes the first committed step in the biosynthesis of AMP from IMP.</text>
</comment>
<evidence type="ECO:0000256" key="9">
    <source>
        <dbReference type="PROSITE-ProRule" id="PRU10134"/>
    </source>
</evidence>
<evidence type="ECO:0000256" key="7">
    <source>
        <dbReference type="ARBA" id="ARBA00023134"/>
    </source>
</evidence>
<dbReference type="GO" id="GO:0044208">
    <property type="term" value="P:'de novo' AMP biosynthetic process"/>
    <property type="evidence" value="ECO:0007669"/>
    <property type="project" value="UniProtKB-UniRule"/>
</dbReference>
<dbReference type="InterPro" id="IPR042111">
    <property type="entry name" value="Adenylosuccinate_synth_dom3"/>
</dbReference>
<keyword evidence="7 8" id="KW-0342">GTP-binding</keyword>
<gene>
    <name evidence="8" type="primary">purA</name>
    <name evidence="11" type="ordered locus">Tlie_1366</name>
</gene>
<evidence type="ECO:0000313" key="11">
    <source>
        <dbReference type="EMBL" id="AER67095.1"/>
    </source>
</evidence>
<feature type="binding site" description="in other chain" evidence="8">
    <location>
        <position position="226"/>
    </location>
    <ligand>
        <name>IMP</name>
        <dbReference type="ChEBI" id="CHEBI:58053"/>
        <note>ligand shared between dimeric partners</note>
    </ligand>
</feature>
<dbReference type="Proteomes" id="UP000005868">
    <property type="component" value="Chromosome"/>
</dbReference>
<dbReference type="KEGG" id="tli:Tlie_1366"/>
<keyword evidence="8" id="KW-0963">Cytoplasm</keyword>
<comment type="cofactor">
    <cofactor evidence="8">
        <name>Mg(2+)</name>
        <dbReference type="ChEBI" id="CHEBI:18420"/>
    </cofactor>
    <text evidence="8">Binds 1 Mg(2+) ion per subunit.</text>
</comment>
<dbReference type="GO" id="GO:0000287">
    <property type="term" value="F:magnesium ion binding"/>
    <property type="evidence" value="ECO:0007669"/>
    <property type="project" value="UniProtKB-UniRule"/>
</dbReference>
<feature type="binding site" description="in other chain" evidence="8">
    <location>
        <position position="305"/>
    </location>
    <ligand>
        <name>IMP</name>
        <dbReference type="ChEBI" id="CHEBI:58053"/>
        <note>ligand shared between dimeric partners</note>
    </ligand>
</feature>
<comment type="subcellular location">
    <subcellularLocation>
        <location evidence="8">Cytoplasm</location>
    </subcellularLocation>
</comment>
<feature type="active site" description="Proton acceptor" evidence="8">
    <location>
        <position position="15"/>
    </location>
</feature>
<feature type="binding site" description="in other chain" evidence="8">
    <location>
        <begin position="15"/>
        <end position="18"/>
    </location>
    <ligand>
        <name>IMP</name>
        <dbReference type="ChEBI" id="CHEBI:58053"/>
        <note>ligand shared between dimeric partners</note>
    </ligand>
</feature>
<evidence type="ECO:0000256" key="6">
    <source>
        <dbReference type="ARBA" id="ARBA00022842"/>
    </source>
</evidence>
<comment type="pathway">
    <text evidence="8 10">Purine metabolism; AMP biosynthesis via de novo pathway; AMP from IMP: step 1/2.</text>
</comment>
<dbReference type="InterPro" id="IPR018220">
    <property type="entry name" value="Adenylosuccin_syn_GTP-bd"/>
</dbReference>
<dbReference type="Gene3D" id="1.10.300.10">
    <property type="entry name" value="Adenylosuccinate Synthetase, subunit A, domain 2"/>
    <property type="match status" value="1"/>
</dbReference>
<dbReference type="Gene3D" id="3.90.170.10">
    <property type="entry name" value="Adenylosuccinate Synthetase, subunit A, domain 3"/>
    <property type="match status" value="1"/>
</dbReference>
<feature type="binding site" evidence="8">
    <location>
        <begin position="14"/>
        <end position="20"/>
    </location>
    <ligand>
        <name>GTP</name>
        <dbReference type="ChEBI" id="CHEBI:37565"/>
    </ligand>
</feature>
<evidence type="ECO:0000256" key="10">
    <source>
        <dbReference type="RuleBase" id="RU000520"/>
    </source>
</evidence>